<dbReference type="GO" id="GO:0015936">
    <property type="term" value="P:coenzyme A metabolic process"/>
    <property type="evidence" value="ECO:0007669"/>
    <property type="project" value="InterPro"/>
</dbReference>
<dbReference type="Proteomes" id="UP000030652">
    <property type="component" value="Unassembled WGS sequence"/>
</dbReference>
<dbReference type="EMBL" id="JRYO01000058">
    <property type="protein sequence ID" value="KHE93397.1"/>
    <property type="molecule type" value="Genomic_DNA"/>
</dbReference>
<proteinExistence type="inferred from homology"/>
<dbReference type="InterPro" id="IPR023074">
    <property type="entry name" value="HMG_CoA_Rdtase_cat_sf"/>
</dbReference>
<evidence type="ECO:0000313" key="4">
    <source>
        <dbReference type="Proteomes" id="UP000030652"/>
    </source>
</evidence>
<comment type="similarity">
    <text evidence="1">Belongs to the HMG-CoA reductase family.</text>
</comment>
<comment type="caution">
    <text evidence="3">The sequence shown here is derived from an EMBL/GenBank/DDBJ whole genome shotgun (WGS) entry which is preliminary data.</text>
</comment>
<dbReference type="AlphaFoldDB" id="A0A0B0EK32"/>
<dbReference type="InterPro" id="IPR009029">
    <property type="entry name" value="HMG_CoA_Rdtase_sub-bd_dom_sf"/>
</dbReference>
<keyword evidence="2" id="KW-0560">Oxidoreductase</keyword>
<dbReference type="Gene3D" id="3.90.770.10">
    <property type="entry name" value="3-hydroxy-3-methylglutaryl-coenzyme A Reductase, Chain A, domain 2"/>
    <property type="match status" value="1"/>
</dbReference>
<protein>
    <submittedName>
        <fullName evidence="3">Hydroxymethylglutaryl-coenzyme A reductase</fullName>
    </submittedName>
</protein>
<accession>A0A0B0EK32</accession>
<name>A0A0B0EK32_9BACT</name>
<gene>
    <name evidence="3" type="ORF">SCABRO_00823</name>
</gene>
<dbReference type="Gene3D" id="3.30.70.420">
    <property type="entry name" value="Hydroxymethylglutaryl-CoA reductase, class I/II, NAD/NADP-binding domain"/>
    <property type="match status" value="1"/>
</dbReference>
<dbReference type="PROSITE" id="PS50065">
    <property type="entry name" value="HMG_COA_REDUCTASE_4"/>
    <property type="match status" value="1"/>
</dbReference>
<dbReference type="SUPFAM" id="SSF56542">
    <property type="entry name" value="Substrate-binding domain of HMG-CoA reductase"/>
    <property type="match status" value="1"/>
</dbReference>
<dbReference type="GO" id="GO:0004420">
    <property type="term" value="F:hydroxymethylglutaryl-CoA reductase (NADPH) activity"/>
    <property type="evidence" value="ECO:0007669"/>
    <property type="project" value="InterPro"/>
</dbReference>
<evidence type="ECO:0000313" key="3">
    <source>
        <dbReference type="EMBL" id="KHE93397.1"/>
    </source>
</evidence>
<dbReference type="InterPro" id="IPR002202">
    <property type="entry name" value="HMG_CoA_Rdtase"/>
</dbReference>
<dbReference type="InterPro" id="IPR009023">
    <property type="entry name" value="HMG_CoA_Rdtase_NAD(P)-bd_sf"/>
</dbReference>
<reference evidence="3 4" key="1">
    <citation type="submission" date="2014-10" db="EMBL/GenBank/DDBJ databases">
        <title>Draft genome of anammox bacterium scalindua brodae, obtained using differential coverage binning of sequence data from two enrichment reactors.</title>
        <authorList>
            <person name="Speth D.R."/>
            <person name="Russ L."/>
            <person name="Kartal B."/>
            <person name="Op den Camp H.J."/>
            <person name="Dutilh B.E."/>
            <person name="Jetten M.S."/>
        </authorList>
    </citation>
    <scope>NUCLEOTIDE SEQUENCE [LARGE SCALE GENOMIC DNA]</scope>
    <source>
        <strain evidence="3">RU1</strain>
    </source>
</reference>
<sequence>MNDNRKLIEELAGKIKSGEVQPWKAETVLLEEYGVSAPDHFQIAALSRRECIEELTGYTFNYLEMPEKPYLLQWRCPKDNSIWQMEAMDADTACTQCGTALEPYGTDEDRYRPLVNNYVGGKEEYYSSAGQIKVYGDVDKTFTNLLAYGPGFGSIGISVGCFRINKLGGAEVKVGRWAGAARNLGYVFESEEEREKAVVTAKEILPSLRKEMEDKYLAEFSGEIYEVEFVRRQHHGQFFTYICFYTRFEHARGHGVTSAAVGFARGRLDAEFNAKGVTFIQSLIAMGFDGDLKPSPRNRRGRYVSAQVKVPIPAYEKMSKTGIDKLMSYMEIDRQGVMQEQGGFAYSGMGGEIIPALYRGTKVNPRPYNVSCTENVYVEIRGEEVIFGVELPNLEVGAASNREGPICPTAREVLKFMGIGTSSEFAAAAAAITLAGEFNFTLLHLRGEMYASK</sequence>
<evidence type="ECO:0000256" key="2">
    <source>
        <dbReference type="ARBA" id="ARBA00023002"/>
    </source>
</evidence>
<evidence type="ECO:0000256" key="1">
    <source>
        <dbReference type="ARBA" id="ARBA00007661"/>
    </source>
</evidence>
<organism evidence="3 4">
    <name type="scientific">Candidatus Scalindua brodae</name>
    <dbReference type="NCBI Taxonomy" id="237368"/>
    <lineage>
        <taxon>Bacteria</taxon>
        <taxon>Pseudomonadati</taxon>
        <taxon>Planctomycetota</taxon>
        <taxon>Candidatus Brocadiia</taxon>
        <taxon>Candidatus Brocadiales</taxon>
        <taxon>Candidatus Scalinduaceae</taxon>
        <taxon>Candidatus Scalindua</taxon>
    </lineage>
</organism>